<reference evidence="2" key="1">
    <citation type="submission" date="2020-01" db="EMBL/GenBank/DDBJ databases">
        <authorList>
            <person name="Meier V. D."/>
            <person name="Meier V D."/>
        </authorList>
    </citation>
    <scope>NUCLEOTIDE SEQUENCE</scope>
    <source>
        <strain evidence="2">HLG_WM_MAG_10</strain>
    </source>
</reference>
<gene>
    <name evidence="2" type="ORF">HELGO_WM32612</name>
</gene>
<accession>A0A6S6SED0</accession>
<keyword evidence="1" id="KW-0732">Signal</keyword>
<feature type="chain" id="PRO_5028041580" evidence="1">
    <location>
        <begin position="26"/>
        <end position="184"/>
    </location>
</feature>
<sequence length="184" mass="21232">MEKLNPLTCCFLMLFFSMFGLTATAQTKENKVAIKEWLIANENKVTLISTKEYQQMSPAVKAVLDADKQTLVYNQHVTQKDLEAFEQKNDQGNYTSIEAIYERSAAKKATPAKLLKEQVEENQYKLSKWLDAHQKSNIKIISRQNYESRSVEERTYIDALENKIIYDGVALTLEDVKAFDQKKH</sequence>
<dbReference type="EMBL" id="CACVAQ010000084">
    <property type="protein sequence ID" value="CAA6803344.1"/>
    <property type="molecule type" value="Genomic_DNA"/>
</dbReference>
<protein>
    <submittedName>
        <fullName evidence="2">Uncharacterized protein</fullName>
    </submittedName>
</protein>
<name>A0A6S6SED0_9BACT</name>
<evidence type="ECO:0000256" key="1">
    <source>
        <dbReference type="SAM" id="SignalP"/>
    </source>
</evidence>
<evidence type="ECO:0000313" key="2">
    <source>
        <dbReference type="EMBL" id="CAA6803344.1"/>
    </source>
</evidence>
<proteinExistence type="predicted"/>
<organism evidence="2">
    <name type="scientific">uncultured Aureispira sp</name>
    <dbReference type="NCBI Taxonomy" id="1331704"/>
    <lineage>
        <taxon>Bacteria</taxon>
        <taxon>Pseudomonadati</taxon>
        <taxon>Bacteroidota</taxon>
        <taxon>Saprospiria</taxon>
        <taxon>Saprospirales</taxon>
        <taxon>Saprospiraceae</taxon>
        <taxon>Aureispira</taxon>
        <taxon>environmental samples</taxon>
    </lineage>
</organism>
<feature type="signal peptide" evidence="1">
    <location>
        <begin position="1"/>
        <end position="25"/>
    </location>
</feature>
<dbReference type="AlphaFoldDB" id="A0A6S6SED0"/>